<feature type="compositionally biased region" description="Low complexity" evidence="1">
    <location>
        <begin position="40"/>
        <end position="62"/>
    </location>
</feature>
<evidence type="ECO:0000259" key="2">
    <source>
        <dbReference type="Pfam" id="PF06985"/>
    </source>
</evidence>
<sequence>MKKKISMMLLSSRRRPDSDPAGRRRSETLTELHQLPPRPATRGTSVGSGSTTAASLGDATAGRFMADGSQEGESDDDADDDDDDDDAEITDSPGPRPRRRRRRHMPCARCTAIDFPRLLDWKPGQPRPWIPLAHVVHPHPALPPSPPASTDGSFGRTLSPTPTVPPACPYCAFFQAMLGAGANGLTIGGKFTPYLRIRQAFERLDGVGERHELAHSVLGEVMARHRALPWGFIVKAAGDGDDIDAYRASVGGIRGRVVTPMLDPAVPRCWIDHCKDMHGATCGRVEEPISGLRLVDCQERRVVCADGRGDSDRPLEYVTLSYIYGPADDKAGAPFRAPGGALNDSRGPDDDLLLPARLPAVFADAVTLTLSLGLRYLWIDRYCFMPLDASERRRQVGLMGDIFSRSALTLIVAAGEGVDDGIRGVSAARTAQLSLQTETGLFTTTLARADVEVAASPWATRAWTLQEGLLSRRRLVLGASQAYFQCHTLHCHESVAMPLRLALGVGRAGRVFPAADGASRPGRLREHIEAFMARDMARPADRLDAFRGVLRACARVEDLPVGDLLGLPLFHPDAFVNVASVVSQTDRLAVGLGWIPGGRWRRPTTAVSGEEGEGDRGLFCRIMDGASFPSWTWLAWKLRPGPHPPPGGGRGTAAGRASFRFNLVGEASPVIDGVCAPPGMELSIGFGDGSVLSWEIDGDAVAHKAEPVAFIRVETYCADFCLRRGGSGPWPSWVLDGAVPLSEDNKDAIGAWIQAAPPPPPPPPSSLASAPPEHRLTAVLISGRGWRAPTSDGAAATALVCHRRGWDPAAPLVRLGVVSIGHDGFVAGPDDGHALLRGVAGGAAHAQGDLRLRLRELDLY</sequence>
<protein>
    <recommendedName>
        <fullName evidence="2">Heterokaryon incompatibility domain-containing protein</fullName>
    </recommendedName>
</protein>
<dbReference type="EMBL" id="JAAVMX010000003">
    <property type="protein sequence ID" value="KAF4511052.1"/>
    <property type="molecule type" value="Genomic_DNA"/>
</dbReference>
<feature type="compositionally biased region" description="Basic and acidic residues" evidence="1">
    <location>
        <begin position="14"/>
        <end position="30"/>
    </location>
</feature>
<dbReference type="AlphaFoldDB" id="A0A8H4V7Q6"/>
<accession>A0A8H4V7Q6</accession>
<keyword evidence="4" id="KW-1185">Reference proteome</keyword>
<comment type="caution">
    <text evidence="3">The sequence shown here is derived from an EMBL/GenBank/DDBJ whole genome shotgun (WGS) entry which is preliminary data.</text>
</comment>
<dbReference type="PANTHER" id="PTHR33112">
    <property type="entry name" value="DOMAIN PROTEIN, PUTATIVE-RELATED"/>
    <property type="match status" value="1"/>
</dbReference>
<dbReference type="Proteomes" id="UP000557566">
    <property type="component" value="Unassembled WGS sequence"/>
</dbReference>
<proteinExistence type="predicted"/>
<gene>
    <name evidence="3" type="ORF">G6O67_002888</name>
</gene>
<organism evidence="3 4">
    <name type="scientific">Ophiocordyceps sinensis</name>
    <dbReference type="NCBI Taxonomy" id="72228"/>
    <lineage>
        <taxon>Eukaryota</taxon>
        <taxon>Fungi</taxon>
        <taxon>Dikarya</taxon>
        <taxon>Ascomycota</taxon>
        <taxon>Pezizomycotina</taxon>
        <taxon>Sordariomycetes</taxon>
        <taxon>Hypocreomycetidae</taxon>
        <taxon>Hypocreales</taxon>
        <taxon>Ophiocordycipitaceae</taxon>
        <taxon>Ophiocordyceps</taxon>
    </lineage>
</organism>
<evidence type="ECO:0000256" key="1">
    <source>
        <dbReference type="SAM" id="MobiDB-lite"/>
    </source>
</evidence>
<dbReference type="Pfam" id="PF06985">
    <property type="entry name" value="HET"/>
    <property type="match status" value="1"/>
</dbReference>
<feature type="region of interest" description="Disordered" evidence="1">
    <location>
        <begin position="1"/>
        <end position="104"/>
    </location>
</feature>
<dbReference type="OrthoDB" id="5428863at2759"/>
<feature type="compositionally biased region" description="Acidic residues" evidence="1">
    <location>
        <begin position="70"/>
        <end position="89"/>
    </location>
</feature>
<name>A0A8H4V7Q6_9HYPO</name>
<feature type="domain" description="Heterokaryon incompatibility" evidence="2">
    <location>
        <begin position="317"/>
        <end position="467"/>
    </location>
</feature>
<evidence type="ECO:0000313" key="3">
    <source>
        <dbReference type="EMBL" id="KAF4511052.1"/>
    </source>
</evidence>
<dbReference type="InterPro" id="IPR010730">
    <property type="entry name" value="HET"/>
</dbReference>
<evidence type="ECO:0000313" key="4">
    <source>
        <dbReference type="Proteomes" id="UP000557566"/>
    </source>
</evidence>
<reference evidence="3 4" key="1">
    <citation type="journal article" date="2020" name="Genome Biol. Evol.">
        <title>A new high-quality draft genome assembly of the Chinese cordyceps Ophiocordyceps sinensis.</title>
        <authorList>
            <person name="Shu R."/>
            <person name="Zhang J."/>
            <person name="Meng Q."/>
            <person name="Zhang H."/>
            <person name="Zhou G."/>
            <person name="Li M."/>
            <person name="Wu P."/>
            <person name="Zhao Y."/>
            <person name="Chen C."/>
            <person name="Qin Q."/>
        </authorList>
    </citation>
    <scope>NUCLEOTIDE SEQUENCE [LARGE SCALE GENOMIC DNA]</scope>
    <source>
        <strain evidence="3 4">IOZ07</strain>
    </source>
</reference>
<dbReference type="PANTHER" id="PTHR33112:SF1">
    <property type="entry name" value="HETEROKARYON INCOMPATIBILITY DOMAIN-CONTAINING PROTEIN"/>
    <property type="match status" value="1"/>
</dbReference>